<evidence type="ECO:0000256" key="1">
    <source>
        <dbReference type="ARBA" id="ARBA00004141"/>
    </source>
</evidence>
<sequence>MSEKTGQKSDISGYFYTDSYDYIYLVTDGSEQNYKFIFKNEKIYDGDENKECDSSEFIGVIKKITSEFRNKILEHQAELETYEKIYTNRKDYTKFIKKHSILKYEIRKFQNKISHFYEALVICQTEQPALKKQLKNYTYEAGLFKNVVTEYAARVEDIYAHIQGIKNDKINRNIYILTMISALLLPLNFITSFFGMNTSGLFLSEYKNATTIVSAFMLVTLIILAICFWLYDKKQE</sequence>
<gene>
    <name evidence="6" type="ORF">CCV52592_1431</name>
</gene>
<name>A7GYD4_CAMC5</name>
<comment type="subcellular location">
    <subcellularLocation>
        <location evidence="1">Membrane</location>
        <topology evidence="1">Multi-pass membrane protein</topology>
    </subcellularLocation>
</comment>
<dbReference type="KEGG" id="ccv:CCV52592_1431"/>
<dbReference type="OrthoDB" id="9803416at2"/>
<dbReference type="GO" id="GO:0046873">
    <property type="term" value="F:metal ion transmembrane transporter activity"/>
    <property type="evidence" value="ECO:0007669"/>
    <property type="project" value="InterPro"/>
</dbReference>
<protein>
    <submittedName>
        <fullName evidence="6">CorA-like Mg2+ transporter protein</fullName>
    </submittedName>
</protein>
<dbReference type="EMBL" id="CP000767">
    <property type="protein sequence ID" value="EAT99533.1"/>
    <property type="molecule type" value="Genomic_DNA"/>
</dbReference>
<evidence type="ECO:0000313" key="7">
    <source>
        <dbReference type="Proteomes" id="UP000006380"/>
    </source>
</evidence>
<keyword evidence="3 5" id="KW-1133">Transmembrane helix</keyword>
<accession>A7GYD4</accession>
<dbReference type="GO" id="GO:0016020">
    <property type="term" value="C:membrane"/>
    <property type="evidence" value="ECO:0007669"/>
    <property type="project" value="UniProtKB-SubCell"/>
</dbReference>
<dbReference type="AlphaFoldDB" id="A7GYD4"/>
<keyword evidence="2 5" id="KW-0812">Transmembrane</keyword>
<evidence type="ECO:0000256" key="4">
    <source>
        <dbReference type="ARBA" id="ARBA00023136"/>
    </source>
</evidence>
<dbReference type="Proteomes" id="UP000006380">
    <property type="component" value="Chromosome"/>
</dbReference>
<dbReference type="RefSeq" id="WP_011992270.1">
    <property type="nucleotide sequence ID" value="NC_009715.2"/>
</dbReference>
<dbReference type="Pfam" id="PF01544">
    <property type="entry name" value="CorA"/>
    <property type="match status" value="1"/>
</dbReference>
<keyword evidence="4 5" id="KW-0472">Membrane</keyword>
<keyword evidence="7" id="KW-1185">Reference proteome</keyword>
<reference evidence="6" key="1">
    <citation type="submission" date="2016-07" db="EMBL/GenBank/DDBJ databases">
        <title>Comparative genomics of the Campylobacter concisus group.</title>
        <authorList>
            <person name="Miller W.G."/>
            <person name="Yee E."/>
            <person name="Chapman M.H."/>
            <person name="Huynh S."/>
            <person name="Bono J.L."/>
            <person name="On S.L.W."/>
            <person name="StLeger J."/>
            <person name="Foster G."/>
            <person name="Parker C.T."/>
        </authorList>
    </citation>
    <scope>NUCLEOTIDE SEQUENCE</scope>
    <source>
        <strain evidence="6">525.92</strain>
    </source>
</reference>
<dbReference type="SUPFAM" id="SSF144083">
    <property type="entry name" value="Magnesium transport protein CorA, transmembrane region"/>
    <property type="match status" value="1"/>
</dbReference>
<organism evidence="6 7">
    <name type="scientific">Campylobacter curvus (strain 525.92)</name>
    <dbReference type="NCBI Taxonomy" id="360105"/>
    <lineage>
        <taxon>Bacteria</taxon>
        <taxon>Pseudomonadati</taxon>
        <taxon>Campylobacterota</taxon>
        <taxon>Epsilonproteobacteria</taxon>
        <taxon>Campylobacterales</taxon>
        <taxon>Campylobacteraceae</taxon>
        <taxon>Campylobacter</taxon>
    </lineage>
</organism>
<evidence type="ECO:0000256" key="3">
    <source>
        <dbReference type="ARBA" id="ARBA00022989"/>
    </source>
</evidence>
<proteinExistence type="predicted"/>
<dbReference type="InterPro" id="IPR045863">
    <property type="entry name" value="CorA_TM1_TM2"/>
</dbReference>
<dbReference type="HOGENOM" id="CLU_089572_0_0_7"/>
<evidence type="ECO:0000256" key="2">
    <source>
        <dbReference type="ARBA" id="ARBA00022692"/>
    </source>
</evidence>
<dbReference type="STRING" id="360105.CCV52592_1431"/>
<feature type="transmembrane region" description="Helical" evidence="5">
    <location>
        <begin position="208"/>
        <end position="231"/>
    </location>
</feature>
<dbReference type="InterPro" id="IPR002523">
    <property type="entry name" value="MgTranspt_CorA/ZnTranspt_ZntB"/>
</dbReference>
<evidence type="ECO:0000313" key="6">
    <source>
        <dbReference type="EMBL" id="EAT99533.1"/>
    </source>
</evidence>
<dbReference type="Gene3D" id="1.20.58.340">
    <property type="entry name" value="Magnesium transport protein CorA, transmembrane region"/>
    <property type="match status" value="1"/>
</dbReference>
<evidence type="ECO:0000256" key="5">
    <source>
        <dbReference type="SAM" id="Phobius"/>
    </source>
</evidence>
<feature type="transmembrane region" description="Helical" evidence="5">
    <location>
        <begin position="174"/>
        <end position="196"/>
    </location>
</feature>